<organism evidence="4 5">
    <name type="scientific">Roseivirga echinicomitans</name>
    <dbReference type="NCBI Taxonomy" id="296218"/>
    <lineage>
        <taxon>Bacteria</taxon>
        <taxon>Pseudomonadati</taxon>
        <taxon>Bacteroidota</taxon>
        <taxon>Cytophagia</taxon>
        <taxon>Cytophagales</taxon>
        <taxon>Roseivirgaceae</taxon>
        <taxon>Roseivirga</taxon>
    </lineage>
</organism>
<dbReference type="CDD" id="cd07185">
    <property type="entry name" value="OmpA_C-like"/>
    <property type="match status" value="1"/>
</dbReference>
<dbReference type="RefSeq" id="WP_068412457.1">
    <property type="nucleotide sequence ID" value="NZ_LRDB01000003.1"/>
</dbReference>
<dbReference type="Gene3D" id="3.30.1330.60">
    <property type="entry name" value="OmpA-like domain"/>
    <property type="match status" value="1"/>
</dbReference>
<feature type="coiled-coil region" evidence="2">
    <location>
        <begin position="31"/>
        <end position="79"/>
    </location>
</feature>
<evidence type="ECO:0000313" key="4">
    <source>
        <dbReference type="EMBL" id="KYG82472.1"/>
    </source>
</evidence>
<keyword evidence="2" id="KW-0175">Coiled coil</keyword>
<dbReference type="InterPro" id="IPR036737">
    <property type="entry name" value="OmpA-like_sf"/>
</dbReference>
<dbReference type="InterPro" id="IPR006665">
    <property type="entry name" value="OmpA-like"/>
</dbReference>
<evidence type="ECO:0000313" key="5">
    <source>
        <dbReference type="Proteomes" id="UP000075615"/>
    </source>
</evidence>
<keyword evidence="1" id="KW-0472">Membrane</keyword>
<dbReference type="Proteomes" id="UP000075615">
    <property type="component" value="Unassembled WGS sequence"/>
</dbReference>
<reference evidence="4 5" key="1">
    <citation type="submission" date="2016-01" db="EMBL/GenBank/DDBJ databases">
        <title>Genome sequencing of Roseivirga echinicomitans KMM 6058.</title>
        <authorList>
            <person name="Selvaratnam C."/>
            <person name="Thevarajoo S."/>
            <person name="Goh K.M."/>
            <person name="Ee R."/>
            <person name="Chan K.-G."/>
            <person name="Chong C.S."/>
        </authorList>
    </citation>
    <scope>NUCLEOTIDE SEQUENCE [LARGE SCALE GENOMIC DNA]</scope>
    <source>
        <strain evidence="4 5">KMM 6058</strain>
    </source>
</reference>
<keyword evidence="5" id="KW-1185">Reference proteome</keyword>
<dbReference type="EMBL" id="LRDB01000003">
    <property type="protein sequence ID" value="KYG82472.1"/>
    <property type="molecule type" value="Genomic_DNA"/>
</dbReference>
<gene>
    <name evidence="4" type="ORF">AWN68_14555</name>
</gene>
<accession>A0A150XV20</accession>
<dbReference type="STRING" id="296218.AWN68_14555"/>
<evidence type="ECO:0000259" key="3">
    <source>
        <dbReference type="PROSITE" id="PS51123"/>
    </source>
</evidence>
<proteinExistence type="predicted"/>
<evidence type="ECO:0000256" key="2">
    <source>
        <dbReference type="SAM" id="Coils"/>
    </source>
</evidence>
<dbReference type="PANTHER" id="PTHR30329">
    <property type="entry name" value="STATOR ELEMENT OF FLAGELLAR MOTOR COMPLEX"/>
    <property type="match status" value="1"/>
</dbReference>
<evidence type="ECO:0000256" key="1">
    <source>
        <dbReference type="PROSITE-ProRule" id="PRU00473"/>
    </source>
</evidence>
<comment type="caution">
    <text evidence="4">The sequence shown here is derived from an EMBL/GenBank/DDBJ whole genome shotgun (WGS) entry which is preliminary data.</text>
</comment>
<dbReference type="Pfam" id="PF00691">
    <property type="entry name" value="OmpA"/>
    <property type="match status" value="1"/>
</dbReference>
<dbReference type="GO" id="GO:0016020">
    <property type="term" value="C:membrane"/>
    <property type="evidence" value="ECO:0007669"/>
    <property type="project" value="UniProtKB-UniRule"/>
</dbReference>
<dbReference type="PROSITE" id="PS51123">
    <property type="entry name" value="OMPA_2"/>
    <property type="match status" value="1"/>
</dbReference>
<protein>
    <recommendedName>
        <fullName evidence="3">OmpA-like domain-containing protein</fullName>
    </recommendedName>
</protein>
<dbReference type="SUPFAM" id="SSF103088">
    <property type="entry name" value="OmpA-like"/>
    <property type="match status" value="1"/>
</dbReference>
<dbReference type="InterPro" id="IPR050330">
    <property type="entry name" value="Bact_OuterMem_StrucFunc"/>
</dbReference>
<name>A0A150XV20_9BACT</name>
<dbReference type="PANTHER" id="PTHR30329:SF21">
    <property type="entry name" value="LIPOPROTEIN YIAD-RELATED"/>
    <property type="match status" value="1"/>
</dbReference>
<feature type="domain" description="OmpA-like" evidence="3">
    <location>
        <begin position="175"/>
        <end position="299"/>
    </location>
</feature>
<dbReference type="AlphaFoldDB" id="A0A150XV20"/>
<dbReference type="PROSITE" id="PS51257">
    <property type="entry name" value="PROKAR_LIPOPROTEIN"/>
    <property type="match status" value="1"/>
</dbReference>
<sequence>MKKNIPKTKIGIAFTVVLTMLLSSCVSNKKYTELESARNGLNVQVTQHEQRLAEQQQQYERLENLLGQTENQLSIKEVELMGAQHQARTAEQELIYLKNSNTLLLDRLADLSVVSKTGVESIKKSLEALQERNQYIRELTASVQRKDSVNLILVMNLKRSLDRFDDEDVTIEVKKGVVYVSLSDKMLFQSGSSEITARAKEVLGKIASVVNDHKDLDLLIEGHTDNVAIGKNLVGVKDNWDLSAQRAVAVVRVLQDNYQVNPARMTAGARSKYLPKTSNETAEGRSLNRRTEIIILPKLDEFFKLLEPQMMEKTDQGY</sequence>